<organism evidence="2 3">
    <name type="scientific">Triparma laevis f. longispina</name>
    <dbReference type="NCBI Taxonomy" id="1714387"/>
    <lineage>
        <taxon>Eukaryota</taxon>
        <taxon>Sar</taxon>
        <taxon>Stramenopiles</taxon>
        <taxon>Ochrophyta</taxon>
        <taxon>Bolidophyceae</taxon>
        <taxon>Parmales</taxon>
        <taxon>Triparmaceae</taxon>
        <taxon>Triparma</taxon>
    </lineage>
</organism>
<name>A0A9W6ZW95_9STRA</name>
<comment type="caution">
    <text evidence="2">The sequence shown here is derived from an EMBL/GenBank/DDBJ whole genome shotgun (WGS) entry which is preliminary data.</text>
</comment>
<dbReference type="Gene3D" id="1.20.1050.10">
    <property type="match status" value="1"/>
</dbReference>
<evidence type="ECO:0000313" key="3">
    <source>
        <dbReference type="Proteomes" id="UP001165122"/>
    </source>
</evidence>
<keyword evidence="3" id="KW-1185">Reference proteome</keyword>
<dbReference type="AlphaFoldDB" id="A0A9W6ZW95"/>
<dbReference type="OrthoDB" id="198206at2759"/>
<sequence length="328" mass="36950">MIFIKSLSSLPPSYLPITLISLGTLGVTLTTAVYVFKRHFRPEPNRYILISLPYSHYVELARWSLSLAPGDDQRPSYSEIKFPIGPHTIFVPIFRLAFGGTESTSSVPGLSSNIPFSPFQLQPKFFRKLMGLPFTIGHSKSYSDSWSTLEIANLSIDDNFKHMLDDVLGPAVRQVAYTEIFAENMYFYREIQPGVSPQRGMKFMMFLHDIFENCFKVTSVMRSLMALNDEQASLSSSRIIECLKKVDGILTDHSFLGSRSGSDSFGGADLAFSAIAAWVVLPVNPGGGEIKMHLLNEKHFGPKFIAFRERIKSHKAFQHVAYCYKDHR</sequence>
<keyword evidence="1" id="KW-0812">Transmembrane</keyword>
<keyword evidence="1" id="KW-1133">Transmembrane helix</keyword>
<keyword evidence="1" id="KW-0472">Membrane</keyword>
<proteinExistence type="predicted"/>
<evidence type="ECO:0000256" key="1">
    <source>
        <dbReference type="SAM" id="Phobius"/>
    </source>
</evidence>
<dbReference type="InterPro" id="IPR036282">
    <property type="entry name" value="Glutathione-S-Trfase_C_sf"/>
</dbReference>
<gene>
    <name evidence="2" type="ORF">TrLO_g826</name>
</gene>
<dbReference type="Proteomes" id="UP001165122">
    <property type="component" value="Unassembled WGS sequence"/>
</dbReference>
<evidence type="ECO:0000313" key="2">
    <source>
        <dbReference type="EMBL" id="GMH58492.1"/>
    </source>
</evidence>
<dbReference type="EMBL" id="BRXW01000479">
    <property type="protein sequence ID" value="GMH58492.1"/>
    <property type="molecule type" value="Genomic_DNA"/>
</dbReference>
<reference evidence="3" key="1">
    <citation type="journal article" date="2023" name="Commun. Biol.">
        <title>Genome analysis of Parmales, the sister group of diatoms, reveals the evolutionary specialization of diatoms from phago-mixotrophs to photoautotrophs.</title>
        <authorList>
            <person name="Ban H."/>
            <person name="Sato S."/>
            <person name="Yoshikawa S."/>
            <person name="Yamada K."/>
            <person name="Nakamura Y."/>
            <person name="Ichinomiya M."/>
            <person name="Sato N."/>
            <person name="Blanc-Mathieu R."/>
            <person name="Endo H."/>
            <person name="Kuwata A."/>
            <person name="Ogata H."/>
        </authorList>
    </citation>
    <scope>NUCLEOTIDE SEQUENCE [LARGE SCALE GENOMIC DNA]</scope>
    <source>
        <strain evidence="3">NIES 3700</strain>
    </source>
</reference>
<feature type="transmembrane region" description="Helical" evidence="1">
    <location>
        <begin position="14"/>
        <end position="36"/>
    </location>
</feature>
<dbReference type="SUPFAM" id="SSF47616">
    <property type="entry name" value="GST C-terminal domain-like"/>
    <property type="match status" value="1"/>
</dbReference>
<protein>
    <submittedName>
        <fullName evidence="2">Uncharacterized protein</fullName>
    </submittedName>
</protein>
<accession>A0A9W6ZW95</accession>